<dbReference type="Gene3D" id="2.60.40.1190">
    <property type="match status" value="1"/>
</dbReference>
<protein>
    <recommendedName>
        <fullName evidence="3">DOMON-like domain-containing protein</fullName>
    </recommendedName>
</protein>
<name>A0A845A8T5_9SPHN</name>
<accession>A0A845A8T5</accession>
<proteinExistence type="predicted"/>
<gene>
    <name evidence="1" type="ORF">GRI39_04095</name>
</gene>
<evidence type="ECO:0000313" key="2">
    <source>
        <dbReference type="Proteomes" id="UP000460561"/>
    </source>
</evidence>
<reference evidence="1 2" key="1">
    <citation type="submission" date="2019-12" db="EMBL/GenBank/DDBJ databases">
        <title>Genomic-based taxomic classification of the family Erythrobacteraceae.</title>
        <authorList>
            <person name="Xu L."/>
        </authorList>
    </citation>
    <scope>NUCLEOTIDE SEQUENCE [LARGE SCALE GENOMIC DNA]</scope>
    <source>
        <strain evidence="1 2">DSM 18604</strain>
    </source>
</reference>
<dbReference type="Proteomes" id="UP000460561">
    <property type="component" value="Unassembled WGS sequence"/>
</dbReference>
<organism evidence="1 2">
    <name type="scientific">Altericroceibacterium indicum</name>
    <dbReference type="NCBI Taxonomy" id="374177"/>
    <lineage>
        <taxon>Bacteria</taxon>
        <taxon>Pseudomonadati</taxon>
        <taxon>Pseudomonadota</taxon>
        <taxon>Alphaproteobacteria</taxon>
        <taxon>Sphingomonadales</taxon>
        <taxon>Erythrobacteraceae</taxon>
        <taxon>Altericroceibacterium</taxon>
    </lineage>
</organism>
<dbReference type="EMBL" id="WTYQ01000001">
    <property type="protein sequence ID" value="MXP25225.1"/>
    <property type="molecule type" value="Genomic_DNA"/>
</dbReference>
<dbReference type="OrthoDB" id="190583at2"/>
<dbReference type="CDD" id="cd09627">
    <property type="entry name" value="DOMON_murB_like"/>
    <property type="match status" value="1"/>
</dbReference>
<evidence type="ECO:0000313" key="1">
    <source>
        <dbReference type="EMBL" id="MXP25225.1"/>
    </source>
</evidence>
<dbReference type="RefSeq" id="WP_160738370.1">
    <property type="nucleotide sequence ID" value="NZ_WTYQ01000001.1"/>
</dbReference>
<keyword evidence="2" id="KW-1185">Reference proteome</keyword>
<dbReference type="AlphaFoldDB" id="A0A845A8T5"/>
<evidence type="ECO:0008006" key="3">
    <source>
        <dbReference type="Google" id="ProtNLM"/>
    </source>
</evidence>
<comment type="caution">
    <text evidence="1">The sequence shown here is derived from an EMBL/GenBank/DDBJ whole genome shotgun (WGS) entry which is preliminary data.</text>
</comment>
<sequence length="178" mass="20023">MKTHHLQLHELHPSSQVRAVSVDCGIFPDGRLMLRYRIDRANCVILPEDKSKGRADNLWKTTCCELFLLHNDRSYREFNFSPSGKWAAYRFDGYRTGQSEFEPIDWPEIDCMPVDDNAIITIMLSGAELAGVKSIGLSMVIEEEGGHISYWALTHPKNTPDFHDAACFALPLGAAISP</sequence>